<dbReference type="Pfam" id="PF05930">
    <property type="entry name" value="Phage_AlpA"/>
    <property type="match status" value="1"/>
</dbReference>
<dbReference type="Proteomes" id="UP000839597">
    <property type="component" value="Unassembled WGS sequence"/>
</dbReference>
<protein>
    <recommendedName>
        <fullName evidence="2">AlpA family phage regulatory protein</fullName>
    </recommendedName>
</protein>
<accession>A0A5U8JCR5</accession>
<evidence type="ECO:0000313" key="1">
    <source>
        <dbReference type="EMBL" id="EBR8435652.1"/>
    </source>
</evidence>
<sequence length="97" mass="11228">MNGAARQGDTEICRAGEPGFLFSEGEGNVERSEILKMYGESERLVREEERKRITGLSRSTVWRLEREGNFPQRRLAGKNSCGWLLSDLLLWMHEGRW</sequence>
<dbReference type="Gene3D" id="1.10.238.160">
    <property type="match status" value="1"/>
</dbReference>
<gene>
    <name evidence="1" type="ORF">DOI44_22040</name>
</gene>
<dbReference type="InterPro" id="IPR010260">
    <property type="entry name" value="AlpA"/>
</dbReference>
<organism evidence="1">
    <name type="scientific">Salmonella enterica subsp. enterica serovar Panama</name>
    <dbReference type="NCBI Taxonomy" id="29472"/>
    <lineage>
        <taxon>Bacteria</taxon>
        <taxon>Pseudomonadati</taxon>
        <taxon>Pseudomonadota</taxon>
        <taxon>Gammaproteobacteria</taxon>
        <taxon>Enterobacterales</taxon>
        <taxon>Enterobacteriaceae</taxon>
        <taxon>Salmonella</taxon>
    </lineage>
</organism>
<evidence type="ECO:0008006" key="2">
    <source>
        <dbReference type="Google" id="ProtNLM"/>
    </source>
</evidence>
<comment type="caution">
    <text evidence="1">The sequence shown here is derived from an EMBL/GenBank/DDBJ whole genome shotgun (WGS) entry which is preliminary data.</text>
</comment>
<proteinExistence type="predicted"/>
<reference evidence="1" key="1">
    <citation type="submission" date="2018-06" db="EMBL/GenBank/DDBJ databases">
        <authorList>
            <person name="Ashton P.M."/>
            <person name="Dallman T."/>
            <person name="Nair S."/>
            <person name="De Pinna E."/>
            <person name="Peters T."/>
            <person name="Grant K."/>
        </authorList>
    </citation>
    <scope>NUCLEOTIDE SEQUENCE [LARGE SCALE GENOMIC DNA]</scope>
    <source>
        <strain evidence="1">449454</strain>
    </source>
</reference>
<dbReference type="AlphaFoldDB" id="A0A5U8JCR5"/>
<name>A0A5U8JCR5_SALET</name>
<dbReference type="EMBL" id="AAGTPA010000032">
    <property type="protein sequence ID" value="EBR8435652.1"/>
    <property type="molecule type" value="Genomic_DNA"/>
</dbReference>